<dbReference type="Proteomes" id="UP001271007">
    <property type="component" value="Unassembled WGS sequence"/>
</dbReference>
<gene>
    <name evidence="1" type="ORF">LTR09_004888</name>
</gene>
<protein>
    <submittedName>
        <fullName evidence="1">Uncharacterized protein</fullName>
    </submittedName>
</protein>
<dbReference type="InterPro" id="IPR019410">
    <property type="entry name" value="Methyltransf_16"/>
</dbReference>
<reference evidence="1" key="1">
    <citation type="submission" date="2023-04" db="EMBL/GenBank/DDBJ databases">
        <title>Black Yeasts Isolated from many extreme environments.</title>
        <authorList>
            <person name="Coleine C."/>
            <person name="Stajich J.E."/>
            <person name="Selbmann L."/>
        </authorList>
    </citation>
    <scope>NUCLEOTIDE SEQUENCE</scope>
    <source>
        <strain evidence="1">CCFEE 5312</strain>
    </source>
</reference>
<name>A0AAJ0DHB5_9PEZI</name>
<dbReference type="PANTHER" id="PTHR14614">
    <property type="entry name" value="HEPATOCELLULAR CARCINOMA-ASSOCIATED ANTIGEN"/>
    <property type="match status" value="1"/>
</dbReference>
<dbReference type="SUPFAM" id="SSF53335">
    <property type="entry name" value="S-adenosyl-L-methionine-dependent methyltransferases"/>
    <property type="match status" value="1"/>
</dbReference>
<dbReference type="GO" id="GO:0005829">
    <property type="term" value="C:cytosol"/>
    <property type="evidence" value="ECO:0007669"/>
    <property type="project" value="TreeGrafter"/>
</dbReference>
<proteinExistence type="predicted"/>
<keyword evidence="2" id="KW-1185">Reference proteome</keyword>
<dbReference type="EMBL" id="JAWDJX010000013">
    <property type="protein sequence ID" value="KAK3054110.1"/>
    <property type="molecule type" value="Genomic_DNA"/>
</dbReference>
<dbReference type="Pfam" id="PF10294">
    <property type="entry name" value="Methyltransf_16"/>
    <property type="match status" value="1"/>
</dbReference>
<sequence>MASPIGAQGTLVVKTDSAGASIPIHISEPAGVTSENLSLSTWGASFILANCLHTFALPSSQIDQSGRDGSSAQPWMLELGAGTGLVGLAAAAIWGAKVTLTDLPGILPGLAANISLNELLLHKHAGSASCGSLDWTDPSTLRLQQDERSTGPDTVESSDAKPSVILAADTIYSEDHPEMLSRTIMTWLVSGPESRAILCYPLRMAYIDHVRKFWELMEAGGFECVEEGREKGGEEWNELAHTPYEWCVWRWKANV</sequence>
<dbReference type="AlphaFoldDB" id="A0AAJ0DHB5"/>
<dbReference type="GO" id="GO:0008757">
    <property type="term" value="F:S-adenosylmethionine-dependent methyltransferase activity"/>
    <property type="evidence" value="ECO:0007669"/>
    <property type="project" value="UniProtKB-ARBA"/>
</dbReference>
<evidence type="ECO:0000313" key="1">
    <source>
        <dbReference type="EMBL" id="KAK3054110.1"/>
    </source>
</evidence>
<organism evidence="1 2">
    <name type="scientific">Extremus antarcticus</name>
    <dbReference type="NCBI Taxonomy" id="702011"/>
    <lineage>
        <taxon>Eukaryota</taxon>
        <taxon>Fungi</taxon>
        <taxon>Dikarya</taxon>
        <taxon>Ascomycota</taxon>
        <taxon>Pezizomycotina</taxon>
        <taxon>Dothideomycetes</taxon>
        <taxon>Dothideomycetidae</taxon>
        <taxon>Mycosphaerellales</taxon>
        <taxon>Extremaceae</taxon>
        <taxon>Extremus</taxon>
    </lineage>
</organism>
<dbReference type="InterPro" id="IPR029063">
    <property type="entry name" value="SAM-dependent_MTases_sf"/>
</dbReference>
<dbReference type="PANTHER" id="PTHR14614:SF156">
    <property type="entry name" value="PROTEIN-LYSINE N-METHYLTRANSFERASE EFM2"/>
    <property type="match status" value="1"/>
</dbReference>
<comment type="caution">
    <text evidence="1">The sequence shown here is derived from an EMBL/GenBank/DDBJ whole genome shotgun (WGS) entry which is preliminary data.</text>
</comment>
<evidence type="ECO:0000313" key="2">
    <source>
        <dbReference type="Proteomes" id="UP001271007"/>
    </source>
</evidence>
<dbReference type="Gene3D" id="3.40.50.150">
    <property type="entry name" value="Vaccinia Virus protein VP39"/>
    <property type="match status" value="1"/>
</dbReference>
<accession>A0AAJ0DHB5</accession>